<name>A0A9K3GHZ5_9EUKA</name>
<sequence length="80" mass="8823">MSVGIRTEAATLQRRLSDIDGEQRQLVRTAAMLEEALKAKGEATKPKAKRGREWMQWGIGVAGVILGVAIGFAVRRHSHR</sequence>
<feature type="transmembrane region" description="Helical" evidence="1">
    <location>
        <begin position="54"/>
        <end position="74"/>
    </location>
</feature>
<dbReference type="AlphaFoldDB" id="A0A9K3GHZ5"/>
<dbReference type="Proteomes" id="UP000265618">
    <property type="component" value="Unassembled WGS sequence"/>
</dbReference>
<reference evidence="2 3" key="1">
    <citation type="journal article" date="2018" name="PLoS ONE">
        <title>The draft genome of Kipferlia bialata reveals reductive genome evolution in fornicate parasites.</title>
        <authorList>
            <person name="Tanifuji G."/>
            <person name="Takabayashi S."/>
            <person name="Kume K."/>
            <person name="Takagi M."/>
            <person name="Nakayama T."/>
            <person name="Kamikawa R."/>
            <person name="Inagaki Y."/>
            <person name="Hashimoto T."/>
        </authorList>
    </citation>
    <scope>NUCLEOTIDE SEQUENCE [LARGE SCALE GENOMIC DNA]</scope>
    <source>
        <strain evidence="2">NY0173</strain>
    </source>
</reference>
<gene>
    <name evidence="2" type="ORF">KIPB_004234</name>
</gene>
<evidence type="ECO:0000313" key="3">
    <source>
        <dbReference type="Proteomes" id="UP000265618"/>
    </source>
</evidence>
<proteinExistence type="predicted"/>
<organism evidence="2 3">
    <name type="scientific">Kipferlia bialata</name>
    <dbReference type="NCBI Taxonomy" id="797122"/>
    <lineage>
        <taxon>Eukaryota</taxon>
        <taxon>Metamonada</taxon>
        <taxon>Carpediemonas-like organisms</taxon>
        <taxon>Kipferlia</taxon>
    </lineage>
</organism>
<dbReference type="EMBL" id="BDIP01000888">
    <property type="protein sequence ID" value="GIQ82995.1"/>
    <property type="molecule type" value="Genomic_DNA"/>
</dbReference>
<keyword evidence="1" id="KW-0472">Membrane</keyword>
<keyword evidence="3" id="KW-1185">Reference proteome</keyword>
<keyword evidence="1" id="KW-0812">Transmembrane</keyword>
<keyword evidence="1" id="KW-1133">Transmembrane helix</keyword>
<evidence type="ECO:0000256" key="1">
    <source>
        <dbReference type="SAM" id="Phobius"/>
    </source>
</evidence>
<accession>A0A9K3GHZ5</accession>
<evidence type="ECO:0000313" key="2">
    <source>
        <dbReference type="EMBL" id="GIQ82995.1"/>
    </source>
</evidence>
<comment type="caution">
    <text evidence="2">The sequence shown here is derived from an EMBL/GenBank/DDBJ whole genome shotgun (WGS) entry which is preliminary data.</text>
</comment>
<protein>
    <submittedName>
        <fullName evidence="2">Uncharacterized protein</fullName>
    </submittedName>
</protein>